<dbReference type="SMART" id="SM00248">
    <property type="entry name" value="ANK"/>
    <property type="match status" value="4"/>
</dbReference>
<dbReference type="InterPro" id="IPR036770">
    <property type="entry name" value="Ankyrin_rpt-contain_sf"/>
</dbReference>
<dbReference type="Pfam" id="PF12796">
    <property type="entry name" value="Ank_2"/>
    <property type="match status" value="1"/>
</dbReference>
<evidence type="ECO:0000313" key="4">
    <source>
        <dbReference type="EMBL" id="CAE7488934.1"/>
    </source>
</evidence>
<comment type="caution">
    <text evidence="4">The sequence shown here is derived from an EMBL/GenBank/DDBJ whole genome shotgun (WGS) entry which is preliminary data.</text>
</comment>
<organism evidence="4 5">
    <name type="scientific">Symbiodinium pilosum</name>
    <name type="common">Dinoflagellate</name>
    <dbReference type="NCBI Taxonomy" id="2952"/>
    <lineage>
        <taxon>Eukaryota</taxon>
        <taxon>Sar</taxon>
        <taxon>Alveolata</taxon>
        <taxon>Dinophyceae</taxon>
        <taxon>Suessiales</taxon>
        <taxon>Symbiodiniaceae</taxon>
        <taxon>Symbiodinium</taxon>
    </lineage>
</organism>
<proteinExistence type="predicted"/>
<keyword evidence="5" id="KW-1185">Reference proteome</keyword>
<dbReference type="PANTHER" id="PTHR24171:SF9">
    <property type="entry name" value="ANKYRIN REPEAT DOMAIN-CONTAINING PROTEIN 39"/>
    <property type="match status" value="1"/>
</dbReference>
<protein>
    <submittedName>
        <fullName evidence="4">Anks1b protein</fullName>
    </submittedName>
</protein>
<dbReference type="Gene3D" id="1.25.40.20">
    <property type="entry name" value="Ankyrin repeat-containing domain"/>
    <property type="match status" value="2"/>
</dbReference>
<dbReference type="Proteomes" id="UP000649617">
    <property type="component" value="Unassembled WGS sequence"/>
</dbReference>
<gene>
    <name evidence="4" type="primary">anks1b</name>
    <name evidence="4" type="ORF">SPIL2461_LOCUS12585</name>
</gene>
<reference evidence="4" key="1">
    <citation type="submission" date="2021-02" db="EMBL/GenBank/DDBJ databases">
        <authorList>
            <person name="Dougan E. K."/>
            <person name="Rhodes N."/>
            <person name="Thang M."/>
            <person name="Chan C."/>
        </authorList>
    </citation>
    <scope>NUCLEOTIDE SEQUENCE</scope>
</reference>
<name>A0A812SSE8_SYMPI</name>
<keyword evidence="2 3" id="KW-0040">ANK repeat</keyword>
<sequence>MEFVGTPASFPPGMVGEGNFTVPEDKQKLGPVMRQIIVQKLKRCLRSGDLSGFRHWFNLNSVYLRGLGMEPISGFLDSCHSRGGDAAAEFLHQNGFQRIGEVDHAGWRPLHYAALGGSTDVLRRLLQQRANVNWRTSKDVPAFGTPAQMSALDIASAGRHHGSARLLLAAGAHLEGGLLPSITYATVPNDAEIIRLLCEAGSNPLHRNFVGATAYQSAAGNAATEALAELVAQVHPGSLELSRALQFATGFHGGSAKLVQLLISMRADVNFQVHMPRDVSYLGRLLASLSSFQHRFGTADILTFYIYHLQGISPLMQAIRSAQYEAAAALISAGAKLDLRNCRNWTAADFARGQSIPHFLRLGLERDPSECQKVCSMALAEDGDEGYVSVWF</sequence>
<dbReference type="PANTHER" id="PTHR24171">
    <property type="entry name" value="ANKYRIN REPEAT DOMAIN-CONTAINING PROTEIN 39-RELATED"/>
    <property type="match status" value="1"/>
</dbReference>
<evidence type="ECO:0000256" key="1">
    <source>
        <dbReference type="ARBA" id="ARBA00022737"/>
    </source>
</evidence>
<dbReference type="AlphaFoldDB" id="A0A812SSE8"/>
<evidence type="ECO:0000256" key="3">
    <source>
        <dbReference type="PROSITE-ProRule" id="PRU00023"/>
    </source>
</evidence>
<evidence type="ECO:0000313" key="5">
    <source>
        <dbReference type="Proteomes" id="UP000649617"/>
    </source>
</evidence>
<dbReference type="SUPFAM" id="SSF48403">
    <property type="entry name" value="Ankyrin repeat"/>
    <property type="match status" value="1"/>
</dbReference>
<dbReference type="PRINTS" id="PR01415">
    <property type="entry name" value="ANKYRIN"/>
</dbReference>
<evidence type="ECO:0000256" key="2">
    <source>
        <dbReference type="ARBA" id="ARBA00023043"/>
    </source>
</evidence>
<dbReference type="PROSITE" id="PS50088">
    <property type="entry name" value="ANK_REPEAT"/>
    <property type="match status" value="2"/>
</dbReference>
<feature type="repeat" description="ANK" evidence="3">
    <location>
        <begin position="105"/>
        <end position="137"/>
    </location>
</feature>
<dbReference type="OrthoDB" id="539213at2759"/>
<dbReference type="InterPro" id="IPR002110">
    <property type="entry name" value="Ankyrin_rpt"/>
</dbReference>
<dbReference type="PROSITE" id="PS50297">
    <property type="entry name" value="ANK_REP_REGION"/>
    <property type="match status" value="2"/>
</dbReference>
<feature type="repeat" description="ANK" evidence="3">
    <location>
        <begin position="310"/>
        <end position="342"/>
    </location>
</feature>
<dbReference type="EMBL" id="CAJNIZ010026069">
    <property type="protein sequence ID" value="CAE7488934.1"/>
    <property type="molecule type" value="Genomic_DNA"/>
</dbReference>
<keyword evidence="1" id="KW-0677">Repeat</keyword>
<accession>A0A812SSE8</accession>